<dbReference type="Proteomes" id="UP000789595">
    <property type="component" value="Unassembled WGS sequence"/>
</dbReference>
<dbReference type="AlphaFoldDB" id="A0A8J2SSA4"/>
<feature type="compositionally biased region" description="Low complexity" evidence="1">
    <location>
        <begin position="261"/>
        <end position="274"/>
    </location>
</feature>
<proteinExistence type="predicted"/>
<organism evidence="2 3">
    <name type="scientific">Pelagomonas calceolata</name>
    <dbReference type="NCBI Taxonomy" id="35677"/>
    <lineage>
        <taxon>Eukaryota</taxon>
        <taxon>Sar</taxon>
        <taxon>Stramenopiles</taxon>
        <taxon>Ochrophyta</taxon>
        <taxon>Pelagophyceae</taxon>
        <taxon>Pelagomonadales</taxon>
        <taxon>Pelagomonadaceae</taxon>
        <taxon>Pelagomonas</taxon>
    </lineage>
</organism>
<protein>
    <submittedName>
        <fullName evidence="2">Uncharacterized protein</fullName>
    </submittedName>
</protein>
<evidence type="ECO:0000313" key="3">
    <source>
        <dbReference type="Proteomes" id="UP000789595"/>
    </source>
</evidence>
<reference evidence="2" key="1">
    <citation type="submission" date="2021-11" db="EMBL/GenBank/DDBJ databases">
        <authorList>
            <consortium name="Genoscope - CEA"/>
            <person name="William W."/>
        </authorList>
    </citation>
    <scope>NUCLEOTIDE SEQUENCE</scope>
</reference>
<comment type="caution">
    <text evidence="2">The sequence shown here is derived from an EMBL/GenBank/DDBJ whole genome shotgun (WGS) entry which is preliminary data.</text>
</comment>
<dbReference type="OrthoDB" id="405918at2759"/>
<keyword evidence="3" id="KW-1185">Reference proteome</keyword>
<sequence length="288" mass="31242">MCIGQLFVVFSQARRAWQRDEFAGAASDDGQPVTGTMLRTLLYVTTHLSEWHTSGLRCLWPAAARRARLLRDAVVFNSGRPATAAQLEAVAAAFPRYNNRSVEIFSAEATRQVHRKAFTLGSTKKQMGAILALSEAEARGWFDGYDWVVRLNPDVIVSEDRFLRTHMARDGIDAVLAFCGRSSPSGTSTSRVHTDFMAWRPATLPVTLPRGQFALPPKATTVCAQPGVMECNAERHAPSRPSSRRAATRSCPRHSGGGGAAAASTAPLACSTTSRGRRPRPAISDGKF</sequence>
<evidence type="ECO:0000256" key="1">
    <source>
        <dbReference type="SAM" id="MobiDB-lite"/>
    </source>
</evidence>
<dbReference type="EMBL" id="CAKKNE010000003">
    <property type="protein sequence ID" value="CAH0371839.1"/>
    <property type="molecule type" value="Genomic_DNA"/>
</dbReference>
<gene>
    <name evidence="2" type="ORF">PECAL_3P17950</name>
</gene>
<name>A0A8J2SSA4_9STRA</name>
<feature type="region of interest" description="Disordered" evidence="1">
    <location>
        <begin position="234"/>
        <end position="288"/>
    </location>
</feature>
<accession>A0A8J2SSA4</accession>
<evidence type="ECO:0000313" key="2">
    <source>
        <dbReference type="EMBL" id="CAH0371839.1"/>
    </source>
</evidence>